<feature type="region of interest" description="Disordered" evidence="1">
    <location>
        <begin position="119"/>
        <end position="146"/>
    </location>
</feature>
<accession>A0ABR1T1J5</accession>
<name>A0ABR1T1J5_9PEZI</name>
<gene>
    <name evidence="2" type="ORF">PG991_000230</name>
</gene>
<sequence>MPGTPFVTLPRRVVLPAKLLTSIPPRRVENAVTEATTPMPSSQLPVNPLVSPYPSWPSYGSPAYTTSPFLPAGMNGVMPPHPHYLPPSMSWAAPYMTDPELAPQAYWAALNHAYGIPVAGAPNPARNVASDESHGRDQENPSSEND</sequence>
<dbReference type="Proteomes" id="UP001396898">
    <property type="component" value="Unassembled WGS sequence"/>
</dbReference>
<evidence type="ECO:0000313" key="3">
    <source>
        <dbReference type="Proteomes" id="UP001396898"/>
    </source>
</evidence>
<feature type="compositionally biased region" description="Basic and acidic residues" evidence="1">
    <location>
        <begin position="129"/>
        <end position="139"/>
    </location>
</feature>
<comment type="caution">
    <text evidence="2">The sequence shown here is derived from an EMBL/GenBank/DDBJ whole genome shotgun (WGS) entry which is preliminary data.</text>
</comment>
<reference evidence="2 3" key="1">
    <citation type="submission" date="2023-01" db="EMBL/GenBank/DDBJ databases">
        <title>Analysis of 21 Apiospora genomes using comparative genomics revels a genus with tremendous synthesis potential of carbohydrate active enzymes and secondary metabolites.</title>
        <authorList>
            <person name="Sorensen T."/>
        </authorList>
    </citation>
    <scope>NUCLEOTIDE SEQUENCE [LARGE SCALE GENOMIC DNA]</scope>
    <source>
        <strain evidence="2 3">CBS 20057</strain>
    </source>
</reference>
<protein>
    <submittedName>
        <fullName evidence="2">Uncharacterized protein</fullName>
    </submittedName>
</protein>
<evidence type="ECO:0000313" key="2">
    <source>
        <dbReference type="EMBL" id="KAK8040442.1"/>
    </source>
</evidence>
<dbReference type="EMBL" id="JAQQWI010000001">
    <property type="protein sequence ID" value="KAK8040442.1"/>
    <property type="molecule type" value="Genomic_DNA"/>
</dbReference>
<organism evidence="2 3">
    <name type="scientific">Apiospora marii</name>
    <dbReference type="NCBI Taxonomy" id="335849"/>
    <lineage>
        <taxon>Eukaryota</taxon>
        <taxon>Fungi</taxon>
        <taxon>Dikarya</taxon>
        <taxon>Ascomycota</taxon>
        <taxon>Pezizomycotina</taxon>
        <taxon>Sordariomycetes</taxon>
        <taxon>Xylariomycetidae</taxon>
        <taxon>Amphisphaeriales</taxon>
        <taxon>Apiosporaceae</taxon>
        <taxon>Apiospora</taxon>
    </lineage>
</organism>
<keyword evidence="3" id="KW-1185">Reference proteome</keyword>
<evidence type="ECO:0000256" key="1">
    <source>
        <dbReference type="SAM" id="MobiDB-lite"/>
    </source>
</evidence>
<proteinExistence type="predicted"/>